<comment type="similarity">
    <text evidence="1">Belongs to the GST superfamily.</text>
</comment>
<evidence type="ECO:0000313" key="5">
    <source>
        <dbReference type="Proteomes" id="UP000637267"/>
    </source>
</evidence>
<dbReference type="CDD" id="cd03046">
    <property type="entry name" value="GST_N_GTT1_like"/>
    <property type="match status" value="1"/>
</dbReference>
<dbReference type="PROSITE" id="PS50405">
    <property type="entry name" value="GST_CTER"/>
    <property type="match status" value="1"/>
</dbReference>
<dbReference type="Gene3D" id="3.40.30.10">
    <property type="entry name" value="Glutaredoxin"/>
    <property type="match status" value="1"/>
</dbReference>
<dbReference type="SFLD" id="SFLDG01150">
    <property type="entry name" value="Main.1:_Beta-like"/>
    <property type="match status" value="1"/>
</dbReference>
<dbReference type="CDD" id="cd03189">
    <property type="entry name" value="GST_C_GTT1_like"/>
    <property type="match status" value="1"/>
</dbReference>
<name>A0ABQ2PBM3_9NEIS</name>
<gene>
    <name evidence="4" type="ORF">GCM10010970_27730</name>
</gene>
<dbReference type="InterPro" id="IPR036249">
    <property type="entry name" value="Thioredoxin-like_sf"/>
</dbReference>
<dbReference type="InterPro" id="IPR040079">
    <property type="entry name" value="Glutathione_S-Trfase"/>
</dbReference>
<evidence type="ECO:0000259" key="3">
    <source>
        <dbReference type="PROSITE" id="PS50405"/>
    </source>
</evidence>
<dbReference type="PANTHER" id="PTHR44051">
    <property type="entry name" value="GLUTATHIONE S-TRANSFERASE-RELATED"/>
    <property type="match status" value="1"/>
</dbReference>
<dbReference type="Pfam" id="PF00043">
    <property type="entry name" value="GST_C"/>
    <property type="match status" value="1"/>
</dbReference>
<dbReference type="InterPro" id="IPR004046">
    <property type="entry name" value="GST_C"/>
</dbReference>
<protein>
    <submittedName>
        <fullName evidence="4">Glutathione S-transferase</fullName>
    </submittedName>
</protein>
<sequence length="228" mass="25455">MITVHHLNNSRSQRVLWLLEELGIEYQIRFYRRDPATLLAPPELRAIHPLGKSPVITDNDVTVAESGAIVEYLLDQYGEGYLRPAPGTAARRQFTYWLHYAEGSAMPLLLMSLVFGKMPEQPMPFFIRPIVRGIADKVRRVFLAPQLKTHMDFVESQLAATGWFAGDEFSAADIQMSFVLEAAAARGATQARPHIQHFLEAIHARPAYQRALDKGGPFAVTSLAAAKT</sequence>
<dbReference type="InterPro" id="IPR036282">
    <property type="entry name" value="Glutathione-S-Trfase_C_sf"/>
</dbReference>
<dbReference type="SFLD" id="SFLDS00019">
    <property type="entry name" value="Glutathione_Transferase_(cytos"/>
    <property type="match status" value="1"/>
</dbReference>
<dbReference type="SFLD" id="SFLDG00358">
    <property type="entry name" value="Main_(cytGST)"/>
    <property type="match status" value="1"/>
</dbReference>
<reference evidence="5" key="1">
    <citation type="journal article" date="2019" name="Int. J. Syst. Evol. Microbiol.">
        <title>The Global Catalogue of Microorganisms (GCM) 10K type strain sequencing project: providing services to taxonomists for standard genome sequencing and annotation.</title>
        <authorList>
            <consortium name="The Broad Institute Genomics Platform"/>
            <consortium name="The Broad Institute Genome Sequencing Center for Infectious Disease"/>
            <person name="Wu L."/>
            <person name="Ma J."/>
        </authorList>
    </citation>
    <scope>NUCLEOTIDE SEQUENCE [LARGE SCALE GENOMIC DNA]</scope>
    <source>
        <strain evidence="5">CGMCC 1.8859</strain>
    </source>
</reference>
<evidence type="ECO:0000256" key="1">
    <source>
        <dbReference type="RuleBase" id="RU003494"/>
    </source>
</evidence>
<keyword evidence="5" id="KW-1185">Reference proteome</keyword>
<comment type="caution">
    <text evidence="4">The sequence shown here is derived from an EMBL/GenBank/DDBJ whole genome shotgun (WGS) entry which is preliminary data.</text>
</comment>
<feature type="domain" description="GST N-terminal" evidence="2">
    <location>
        <begin position="1"/>
        <end position="81"/>
    </location>
</feature>
<dbReference type="InterPro" id="IPR004045">
    <property type="entry name" value="Glutathione_S-Trfase_N"/>
</dbReference>
<dbReference type="InterPro" id="IPR010987">
    <property type="entry name" value="Glutathione-S-Trfase_C-like"/>
</dbReference>
<evidence type="ECO:0000259" key="2">
    <source>
        <dbReference type="PROSITE" id="PS50404"/>
    </source>
</evidence>
<dbReference type="PANTHER" id="PTHR44051:SF9">
    <property type="entry name" value="GLUTATHIONE S-TRANSFERASE 1"/>
    <property type="match status" value="1"/>
</dbReference>
<dbReference type="EMBL" id="BMLX01000003">
    <property type="protein sequence ID" value="GGP22773.1"/>
    <property type="molecule type" value="Genomic_DNA"/>
</dbReference>
<dbReference type="Pfam" id="PF02798">
    <property type="entry name" value="GST_N"/>
    <property type="match status" value="1"/>
</dbReference>
<dbReference type="Proteomes" id="UP000637267">
    <property type="component" value="Unassembled WGS sequence"/>
</dbReference>
<dbReference type="Gene3D" id="1.20.1050.10">
    <property type="match status" value="1"/>
</dbReference>
<dbReference type="RefSeq" id="WP_188704947.1">
    <property type="nucleotide sequence ID" value="NZ_BMLX01000003.1"/>
</dbReference>
<evidence type="ECO:0000313" key="4">
    <source>
        <dbReference type="EMBL" id="GGP22773.1"/>
    </source>
</evidence>
<dbReference type="SUPFAM" id="SSF47616">
    <property type="entry name" value="GST C-terminal domain-like"/>
    <property type="match status" value="1"/>
</dbReference>
<dbReference type="SUPFAM" id="SSF52833">
    <property type="entry name" value="Thioredoxin-like"/>
    <property type="match status" value="1"/>
</dbReference>
<dbReference type="PROSITE" id="PS50404">
    <property type="entry name" value="GST_NTER"/>
    <property type="match status" value="1"/>
</dbReference>
<accession>A0ABQ2PBM3</accession>
<organism evidence="4 5">
    <name type="scientific">Silvimonas iriomotensis</name>
    <dbReference type="NCBI Taxonomy" id="449662"/>
    <lineage>
        <taxon>Bacteria</taxon>
        <taxon>Pseudomonadati</taxon>
        <taxon>Pseudomonadota</taxon>
        <taxon>Betaproteobacteria</taxon>
        <taxon>Neisseriales</taxon>
        <taxon>Chitinibacteraceae</taxon>
        <taxon>Silvimonas</taxon>
    </lineage>
</organism>
<proteinExistence type="inferred from homology"/>
<feature type="domain" description="GST C-terminal" evidence="3">
    <location>
        <begin position="87"/>
        <end position="223"/>
    </location>
</feature>